<feature type="region of interest" description="Disordered" evidence="1">
    <location>
        <begin position="46"/>
        <end position="99"/>
    </location>
</feature>
<dbReference type="EMBL" id="JAQQPM010000004">
    <property type="protein sequence ID" value="KAK2071051.1"/>
    <property type="molecule type" value="Genomic_DNA"/>
</dbReference>
<dbReference type="AlphaFoldDB" id="A0AAD9I4V7"/>
<sequence length="99" mass="10988">MSWTTPARSSVLAQLFHVVGPVRQKTTMKSINTNIISSPIHAEPLSPTAFEHRHHRAGSNPPSPTKWLKPPSDSWIPKTVSSPRTKPPKRLSLPLSLPR</sequence>
<organism evidence="2 3">
    <name type="scientific">Phyllachora maydis</name>
    <dbReference type="NCBI Taxonomy" id="1825666"/>
    <lineage>
        <taxon>Eukaryota</taxon>
        <taxon>Fungi</taxon>
        <taxon>Dikarya</taxon>
        <taxon>Ascomycota</taxon>
        <taxon>Pezizomycotina</taxon>
        <taxon>Sordariomycetes</taxon>
        <taxon>Sordariomycetidae</taxon>
        <taxon>Phyllachorales</taxon>
        <taxon>Phyllachoraceae</taxon>
        <taxon>Phyllachora</taxon>
    </lineage>
</organism>
<accession>A0AAD9I4V7</accession>
<dbReference type="Proteomes" id="UP001217918">
    <property type="component" value="Unassembled WGS sequence"/>
</dbReference>
<keyword evidence="3" id="KW-1185">Reference proteome</keyword>
<protein>
    <submittedName>
        <fullName evidence="2">Uncharacterized protein</fullName>
    </submittedName>
</protein>
<proteinExistence type="predicted"/>
<comment type="caution">
    <text evidence="2">The sequence shown here is derived from an EMBL/GenBank/DDBJ whole genome shotgun (WGS) entry which is preliminary data.</text>
</comment>
<feature type="compositionally biased region" description="Low complexity" evidence="1">
    <location>
        <begin position="90"/>
        <end position="99"/>
    </location>
</feature>
<evidence type="ECO:0000313" key="2">
    <source>
        <dbReference type="EMBL" id="KAK2071051.1"/>
    </source>
</evidence>
<name>A0AAD9I4V7_9PEZI</name>
<evidence type="ECO:0000313" key="3">
    <source>
        <dbReference type="Proteomes" id="UP001217918"/>
    </source>
</evidence>
<gene>
    <name evidence="2" type="ORF">P8C59_005506</name>
</gene>
<reference evidence="2" key="1">
    <citation type="journal article" date="2023" name="Mol. Plant Microbe Interact.">
        <title>Elucidating the Obligate Nature and Biological Capacity of an Invasive Fungal Corn Pathogen.</title>
        <authorList>
            <person name="MacCready J.S."/>
            <person name="Roggenkamp E.M."/>
            <person name="Gdanetz K."/>
            <person name="Chilvers M.I."/>
        </authorList>
    </citation>
    <scope>NUCLEOTIDE SEQUENCE</scope>
    <source>
        <strain evidence="2">PM02</strain>
    </source>
</reference>
<evidence type="ECO:0000256" key="1">
    <source>
        <dbReference type="SAM" id="MobiDB-lite"/>
    </source>
</evidence>